<gene>
    <name evidence="2" type="ORF">SAMN06265360_1015</name>
</gene>
<dbReference type="OrthoDB" id="8549922at2"/>
<evidence type="ECO:0000259" key="1">
    <source>
        <dbReference type="Pfam" id="PF04101"/>
    </source>
</evidence>
<name>A0A238UYD0_9PSEU</name>
<dbReference type="PANTHER" id="PTHR21015:SF22">
    <property type="entry name" value="GLYCOSYLTRANSFERASE"/>
    <property type="match status" value="1"/>
</dbReference>
<keyword evidence="2" id="KW-0808">Transferase</keyword>
<dbReference type="GO" id="GO:0016758">
    <property type="term" value="F:hexosyltransferase activity"/>
    <property type="evidence" value="ECO:0007669"/>
    <property type="project" value="InterPro"/>
</dbReference>
<evidence type="ECO:0000313" key="2">
    <source>
        <dbReference type="EMBL" id="SNR26988.1"/>
    </source>
</evidence>
<keyword evidence="3" id="KW-1185">Reference proteome</keyword>
<dbReference type="Gene3D" id="3.40.50.2000">
    <property type="entry name" value="Glycogen Phosphorylase B"/>
    <property type="match status" value="1"/>
</dbReference>
<dbReference type="InterPro" id="IPR007235">
    <property type="entry name" value="Glyco_trans_28_C"/>
</dbReference>
<dbReference type="SUPFAM" id="SSF53756">
    <property type="entry name" value="UDP-Glycosyltransferase/glycogen phosphorylase"/>
    <property type="match status" value="1"/>
</dbReference>
<dbReference type="Pfam" id="PF04101">
    <property type="entry name" value="Glyco_tran_28_C"/>
    <property type="match status" value="1"/>
</dbReference>
<dbReference type="AlphaFoldDB" id="A0A238UYD0"/>
<protein>
    <submittedName>
        <fullName evidence="2">Glycosyltransferase family 28 C-terminal domain-containing protein</fullName>
    </submittedName>
</protein>
<dbReference type="EMBL" id="FZNW01000001">
    <property type="protein sequence ID" value="SNR26988.1"/>
    <property type="molecule type" value="Genomic_DNA"/>
</dbReference>
<dbReference type="PANTHER" id="PTHR21015">
    <property type="entry name" value="UDP-N-ACETYLGLUCOSAMINE--N-ACETYLMURAMYL-(PENTAPEPTIDE) PYROPHOSPHORYL-UNDECAPRENOL N-ACETYLGLUCOSAMINE TRANSFERASE 1"/>
    <property type="match status" value="1"/>
</dbReference>
<evidence type="ECO:0000313" key="3">
    <source>
        <dbReference type="Proteomes" id="UP000198348"/>
    </source>
</evidence>
<organism evidence="2 3">
    <name type="scientific">Haloechinothrix alba</name>
    <dbReference type="NCBI Taxonomy" id="664784"/>
    <lineage>
        <taxon>Bacteria</taxon>
        <taxon>Bacillati</taxon>
        <taxon>Actinomycetota</taxon>
        <taxon>Actinomycetes</taxon>
        <taxon>Pseudonocardiales</taxon>
        <taxon>Pseudonocardiaceae</taxon>
        <taxon>Haloechinothrix</taxon>
    </lineage>
</organism>
<sequence length="485" mass="51758">MGAERPSDRVVLATSNGTGMGHLTRQLCVALAMRTESAPVFFSLSAAAGVLGRYDFRGEYCPSRERGWMPEVRWHDYLADRLRAFVAETGASAVVFDGVVPYLGLLRARIDLPDVAFVWMRRGFWRQGVRTAPLRSAALFDRVLEPGDIASAGDTGPTATAGDAIRLPPVSLLEHIDPVPREEAARHLGVDPDRPTALVTLAGGVINDVVAPGSAAVRAVLEDPEWQVVVTRSALSREGLELGDTSRCVELSGVYPLAKYLGAVDVAVSAAGYNSVHELLCAGVPTLLVPNPSAGTDDQAARARWLADAGMALHAEEGDLDGVRAQVRRLRDGAVRADLAAACAGLGRPGGGAAAAEHLGELLGAELVRGHARPRSRVREWEVRARMAAMRRLGPRGTAVARTVLRRGPGSGPARPMPVRLVEQSDVDPDRAGGMPPPLVLSDRLDGELLRAGDPVEHMISGASAGYRDERVRIARRYYEVCDVT</sequence>
<accession>A0A238UYD0</accession>
<dbReference type="Proteomes" id="UP000198348">
    <property type="component" value="Unassembled WGS sequence"/>
</dbReference>
<dbReference type="RefSeq" id="WP_089299371.1">
    <property type="nucleotide sequence ID" value="NZ_FZNW01000001.1"/>
</dbReference>
<reference evidence="2 3" key="1">
    <citation type="submission" date="2017-06" db="EMBL/GenBank/DDBJ databases">
        <authorList>
            <person name="Kim H.J."/>
            <person name="Triplett B.A."/>
        </authorList>
    </citation>
    <scope>NUCLEOTIDE SEQUENCE [LARGE SCALE GENOMIC DNA]</scope>
    <source>
        <strain evidence="2 3">DSM 45207</strain>
    </source>
</reference>
<proteinExistence type="predicted"/>
<feature type="domain" description="Glycosyl transferase family 28 C-terminal" evidence="1">
    <location>
        <begin position="257"/>
        <end position="332"/>
    </location>
</feature>